<accession>A0A1V6M017</accession>
<reference evidence="2 3" key="1">
    <citation type="journal article" date="2016" name="Genome Announc.">
        <title>Draft Genome Sequence of the Anaerobic Ammonium-Oxidizing Bacterium 'Candidatus Brocadia sp. 40'.</title>
        <authorList>
            <person name="Ali M."/>
            <person name="Haroon M.F."/>
            <person name="Narita Y."/>
            <person name="Zhang L."/>
            <person name="Rangel Shaw D."/>
            <person name="Okabe S."/>
            <person name="Saikaly P.E."/>
        </authorList>
    </citation>
    <scope>NUCLEOTIDE SEQUENCE [LARGE SCALE GENOMIC DNA]</scope>
    <source>
        <strain evidence="2 3">40</strain>
    </source>
</reference>
<dbReference type="EMBL" id="MJUW02000077">
    <property type="protein sequence ID" value="OQD45707.1"/>
    <property type="molecule type" value="Genomic_DNA"/>
</dbReference>
<keyword evidence="3" id="KW-1185">Reference proteome</keyword>
<organism evidence="2 3">
    <name type="scientific">Candidatus Brocadia sapporoensis</name>
    <dbReference type="NCBI Taxonomy" id="392547"/>
    <lineage>
        <taxon>Bacteria</taxon>
        <taxon>Pseudomonadati</taxon>
        <taxon>Planctomycetota</taxon>
        <taxon>Candidatus Brocadiia</taxon>
        <taxon>Candidatus Brocadiales</taxon>
        <taxon>Candidatus Brocadiaceae</taxon>
        <taxon>Candidatus Brocadia</taxon>
    </lineage>
</organism>
<keyword evidence="1" id="KW-0732">Signal</keyword>
<name>A0A1V6M017_9BACT</name>
<protein>
    <submittedName>
        <fullName evidence="2">Uncharacterized protein</fullName>
    </submittedName>
</protein>
<evidence type="ECO:0000313" key="2">
    <source>
        <dbReference type="EMBL" id="OQD45707.1"/>
    </source>
</evidence>
<evidence type="ECO:0000256" key="1">
    <source>
        <dbReference type="SAM" id="SignalP"/>
    </source>
</evidence>
<sequence>MVKFSKHLIVVTIFATLIISENAVAHTTVMSKNTPTNYSSRDELEGTSGFNWFSIPHGCGATAVHAHGTKNQPVRAQSVVFPNGEDSIAERMDTKESVNLQDHIVGNPVMTPKPAVNSLFKIIKTLTGPVPAFISHGSELTEDVRAFVFTNGKLQDGLLGVIPWSASFPTFKSDSCATALTVYIAIANYCTKSSNKNDDDRADIWLGRLTEKFDDADIVSVDFWPNLRVVRDLEKNPLPEGCDKGFEIGVYPSDEAIDKFLPIAGYWPANGNHGDHGDHGGHHGGHNH</sequence>
<proteinExistence type="predicted"/>
<feature type="signal peptide" evidence="1">
    <location>
        <begin position="1"/>
        <end position="25"/>
    </location>
</feature>
<dbReference type="RefSeq" id="WP_070067110.1">
    <property type="nucleotide sequence ID" value="NZ_MJUW02000077.1"/>
</dbReference>
<dbReference type="AlphaFoldDB" id="A0A1V6M017"/>
<comment type="caution">
    <text evidence="2">The sequence shown here is derived from an EMBL/GenBank/DDBJ whole genome shotgun (WGS) entry which is preliminary data.</text>
</comment>
<evidence type="ECO:0000313" key="3">
    <source>
        <dbReference type="Proteomes" id="UP000242219"/>
    </source>
</evidence>
<gene>
    <name evidence="2" type="ORF">BIY37_07005</name>
</gene>
<feature type="chain" id="PRO_5010697760" evidence="1">
    <location>
        <begin position="26"/>
        <end position="288"/>
    </location>
</feature>
<dbReference type="Proteomes" id="UP000242219">
    <property type="component" value="Unassembled WGS sequence"/>
</dbReference>